<evidence type="ECO:0000256" key="7">
    <source>
        <dbReference type="ARBA" id="ARBA00022786"/>
    </source>
</evidence>
<keyword evidence="5" id="KW-0479">Metal-binding</keyword>
<feature type="transmembrane region" description="Helical" evidence="11">
    <location>
        <begin position="7"/>
        <end position="27"/>
    </location>
</feature>
<protein>
    <recommendedName>
        <fullName evidence="3">HECT-type E3 ubiquitin transferase</fullName>
        <ecNumber evidence="3">2.3.2.26</ecNumber>
    </recommendedName>
</protein>
<keyword evidence="11" id="KW-1133">Transmembrane helix</keyword>
<dbReference type="SUPFAM" id="SSF56204">
    <property type="entry name" value="Hect, E3 ligase catalytic domain"/>
    <property type="match status" value="1"/>
</dbReference>
<evidence type="ECO:0000256" key="10">
    <source>
        <dbReference type="PROSITE-ProRule" id="PRU00322"/>
    </source>
</evidence>
<dbReference type="InterPro" id="IPR000569">
    <property type="entry name" value="HECT_dom"/>
</dbReference>
<dbReference type="PROSITE" id="PS01358">
    <property type="entry name" value="ZF_RANBP2_1"/>
    <property type="match status" value="1"/>
</dbReference>
<evidence type="ECO:0000256" key="3">
    <source>
        <dbReference type="ARBA" id="ARBA00012485"/>
    </source>
</evidence>
<evidence type="ECO:0000256" key="6">
    <source>
        <dbReference type="ARBA" id="ARBA00022771"/>
    </source>
</evidence>
<dbReference type="STRING" id="431595.K3WHW1"/>
<evidence type="ECO:0000256" key="9">
    <source>
        <dbReference type="PROSITE-ProRule" id="PRU00104"/>
    </source>
</evidence>
<feature type="active site" description="Glycyl thioester intermediate" evidence="9">
    <location>
        <position position="681"/>
    </location>
</feature>
<dbReference type="GO" id="GO:0061630">
    <property type="term" value="F:ubiquitin protein ligase activity"/>
    <property type="evidence" value="ECO:0007669"/>
    <property type="project" value="UniProtKB-EC"/>
</dbReference>
<dbReference type="HOGENOM" id="CLU_002173_10_1_1"/>
<dbReference type="FunFam" id="3.30.2160.10:FF:000001">
    <property type="entry name" value="E3 ubiquitin-protein ligase NEDD4-like"/>
    <property type="match status" value="1"/>
</dbReference>
<evidence type="ECO:0000313" key="14">
    <source>
        <dbReference type="EnsemblProtists" id="PYU1_T004553"/>
    </source>
</evidence>
<dbReference type="PANTHER" id="PTHR11254:SF440">
    <property type="entry name" value="E3 UBIQUITIN-PROTEIN LIGASE NEDD-4"/>
    <property type="match status" value="1"/>
</dbReference>
<dbReference type="eggNOG" id="KOG0939">
    <property type="taxonomic scope" value="Eukaryota"/>
</dbReference>
<dbReference type="EMBL" id="GL376631">
    <property type="status" value="NOT_ANNOTATED_CDS"/>
    <property type="molecule type" value="Genomic_DNA"/>
</dbReference>
<dbReference type="PANTHER" id="PTHR11254">
    <property type="entry name" value="HECT DOMAIN UBIQUITIN-PROTEIN LIGASE"/>
    <property type="match status" value="1"/>
</dbReference>
<accession>K3WHW1</accession>
<proteinExistence type="predicted"/>
<keyword evidence="4" id="KW-0808">Transferase</keyword>
<dbReference type="EC" id="2.3.2.26" evidence="3"/>
<dbReference type="EnsemblProtists" id="PYU1_T004553">
    <property type="protein sequence ID" value="PYU1_T004553"/>
    <property type="gene ID" value="PYU1_G004542"/>
</dbReference>
<dbReference type="GO" id="GO:0005737">
    <property type="term" value="C:cytoplasm"/>
    <property type="evidence" value="ECO:0007669"/>
    <property type="project" value="TreeGrafter"/>
</dbReference>
<keyword evidence="11" id="KW-0812">Transmembrane</keyword>
<dbReference type="CDD" id="cd00078">
    <property type="entry name" value="HECTc"/>
    <property type="match status" value="1"/>
</dbReference>
<reference evidence="15" key="2">
    <citation type="submission" date="2010-04" db="EMBL/GenBank/DDBJ databases">
        <authorList>
            <person name="Buell R."/>
            <person name="Hamilton J."/>
            <person name="Hostetler J."/>
        </authorList>
    </citation>
    <scope>NUCLEOTIDE SEQUENCE [LARGE SCALE GENOMIC DNA]</scope>
    <source>
        <strain evidence="15">DAOM:BR144</strain>
    </source>
</reference>
<name>K3WHW1_GLOUD</name>
<dbReference type="Proteomes" id="UP000019132">
    <property type="component" value="Unassembled WGS sequence"/>
</dbReference>
<dbReference type="PROSITE" id="PS50199">
    <property type="entry name" value="ZF_RANBP2_2"/>
    <property type="match status" value="1"/>
</dbReference>
<dbReference type="Pfam" id="PF00632">
    <property type="entry name" value="HECT"/>
    <property type="match status" value="1"/>
</dbReference>
<feature type="domain" description="RanBP2-type" evidence="12">
    <location>
        <begin position="65"/>
        <end position="96"/>
    </location>
</feature>
<evidence type="ECO:0000256" key="2">
    <source>
        <dbReference type="ARBA" id="ARBA00004906"/>
    </source>
</evidence>
<dbReference type="VEuPathDB" id="FungiDB:PYU1_G004542"/>
<dbReference type="SMART" id="SM00119">
    <property type="entry name" value="HECTc"/>
    <property type="match status" value="1"/>
</dbReference>
<dbReference type="Gene3D" id="3.90.1750.10">
    <property type="entry name" value="Hect, E3 ligase catalytic domains"/>
    <property type="match status" value="1"/>
</dbReference>
<keyword evidence="7 9" id="KW-0833">Ubl conjugation pathway</keyword>
<dbReference type="InterPro" id="IPR001876">
    <property type="entry name" value="Znf_RanBP2"/>
</dbReference>
<evidence type="ECO:0000256" key="5">
    <source>
        <dbReference type="ARBA" id="ARBA00022723"/>
    </source>
</evidence>
<reference evidence="14" key="3">
    <citation type="submission" date="2015-02" db="UniProtKB">
        <authorList>
            <consortium name="EnsemblProtists"/>
        </authorList>
    </citation>
    <scope>IDENTIFICATION</scope>
    <source>
        <strain evidence="14">DAOM BR144</strain>
    </source>
</reference>
<dbReference type="PROSITE" id="PS51257">
    <property type="entry name" value="PROKAR_LIPOPROTEIN"/>
    <property type="match status" value="1"/>
</dbReference>
<evidence type="ECO:0000256" key="4">
    <source>
        <dbReference type="ARBA" id="ARBA00022679"/>
    </source>
</evidence>
<dbReference type="OMA" id="ENKMEYL"/>
<evidence type="ECO:0000256" key="8">
    <source>
        <dbReference type="ARBA" id="ARBA00022833"/>
    </source>
</evidence>
<dbReference type="FunFam" id="3.30.2410.10:FF:000009">
    <property type="entry name" value="Probable E3 ubiquitin-protein ligase HECTD2"/>
    <property type="match status" value="1"/>
</dbReference>
<dbReference type="InParanoid" id="K3WHW1"/>
<dbReference type="InterPro" id="IPR050409">
    <property type="entry name" value="E3_ubiq-protein_ligase"/>
</dbReference>
<evidence type="ECO:0000259" key="12">
    <source>
        <dbReference type="PROSITE" id="PS50199"/>
    </source>
</evidence>
<reference evidence="15" key="1">
    <citation type="journal article" date="2010" name="Genome Biol.">
        <title>Genome sequence of the necrotrophic plant pathogen Pythium ultimum reveals original pathogenicity mechanisms and effector repertoire.</title>
        <authorList>
            <person name="Levesque C.A."/>
            <person name="Brouwer H."/>
            <person name="Cano L."/>
            <person name="Hamilton J.P."/>
            <person name="Holt C."/>
            <person name="Huitema E."/>
            <person name="Raffaele S."/>
            <person name="Robideau G.P."/>
            <person name="Thines M."/>
            <person name="Win J."/>
            <person name="Zerillo M.M."/>
            <person name="Beakes G.W."/>
            <person name="Boore J.L."/>
            <person name="Busam D."/>
            <person name="Dumas B."/>
            <person name="Ferriera S."/>
            <person name="Fuerstenberg S.I."/>
            <person name="Gachon C.M."/>
            <person name="Gaulin E."/>
            <person name="Govers F."/>
            <person name="Grenville-Briggs L."/>
            <person name="Horner N."/>
            <person name="Hostetler J."/>
            <person name="Jiang R.H."/>
            <person name="Johnson J."/>
            <person name="Krajaejun T."/>
            <person name="Lin H."/>
            <person name="Meijer H.J."/>
            <person name="Moore B."/>
            <person name="Morris P."/>
            <person name="Phuntmart V."/>
            <person name="Puiu D."/>
            <person name="Shetty J."/>
            <person name="Stajich J.E."/>
            <person name="Tripathy S."/>
            <person name="Wawra S."/>
            <person name="van West P."/>
            <person name="Whitty B.R."/>
            <person name="Coutinho P.M."/>
            <person name="Henrissat B."/>
            <person name="Martin F."/>
            <person name="Thomas P.D."/>
            <person name="Tyler B.M."/>
            <person name="De Vries R.P."/>
            <person name="Kamoun S."/>
            <person name="Yandell M."/>
            <person name="Tisserat N."/>
            <person name="Buell C.R."/>
        </authorList>
    </citation>
    <scope>NUCLEOTIDE SEQUENCE</scope>
    <source>
        <strain evidence="15">DAOM:BR144</strain>
    </source>
</reference>
<dbReference type="SUPFAM" id="SSF90209">
    <property type="entry name" value="Ran binding protein zinc finger-like"/>
    <property type="match status" value="1"/>
</dbReference>
<evidence type="ECO:0000256" key="1">
    <source>
        <dbReference type="ARBA" id="ARBA00000885"/>
    </source>
</evidence>
<evidence type="ECO:0000256" key="11">
    <source>
        <dbReference type="SAM" id="Phobius"/>
    </source>
</evidence>
<dbReference type="SMART" id="SM00547">
    <property type="entry name" value="ZnF_RBZ"/>
    <property type="match status" value="1"/>
</dbReference>
<feature type="domain" description="HECT" evidence="13">
    <location>
        <begin position="360"/>
        <end position="714"/>
    </location>
</feature>
<dbReference type="Gene3D" id="3.30.2410.10">
    <property type="entry name" value="Hect, E3 ligase catalytic domain"/>
    <property type="match status" value="1"/>
</dbReference>
<evidence type="ECO:0000259" key="13">
    <source>
        <dbReference type="PROSITE" id="PS50237"/>
    </source>
</evidence>
<dbReference type="GO" id="GO:0006511">
    <property type="term" value="P:ubiquitin-dependent protein catabolic process"/>
    <property type="evidence" value="ECO:0007669"/>
    <property type="project" value="TreeGrafter"/>
</dbReference>
<organism evidence="14 15">
    <name type="scientific">Globisporangium ultimum (strain ATCC 200006 / CBS 805.95 / DAOM BR144)</name>
    <name type="common">Pythium ultimum</name>
    <dbReference type="NCBI Taxonomy" id="431595"/>
    <lineage>
        <taxon>Eukaryota</taxon>
        <taxon>Sar</taxon>
        <taxon>Stramenopiles</taxon>
        <taxon>Oomycota</taxon>
        <taxon>Peronosporomycetes</taxon>
        <taxon>Pythiales</taxon>
        <taxon>Pythiaceae</taxon>
        <taxon>Globisporangium</taxon>
    </lineage>
</organism>
<evidence type="ECO:0000313" key="15">
    <source>
        <dbReference type="Proteomes" id="UP000019132"/>
    </source>
</evidence>
<dbReference type="Gene3D" id="3.30.2160.10">
    <property type="entry name" value="Hect, E3 ligase catalytic domain"/>
    <property type="match status" value="1"/>
</dbReference>
<comment type="catalytic activity">
    <reaction evidence="1">
        <text>S-ubiquitinyl-[E2 ubiquitin-conjugating enzyme]-L-cysteine + [acceptor protein]-L-lysine = [E2 ubiquitin-conjugating enzyme]-L-cysteine + N(6)-ubiquitinyl-[acceptor protein]-L-lysine.</text>
        <dbReference type="EC" id="2.3.2.26"/>
    </reaction>
</comment>
<dbReference type="AlphaFoldDB" id="K3WHW1"/>
<dbReference type="GO" id="GO:0016567">
    <property type="term" value="P:protein ubiquitination"/>
    <property type="evidence" value="ECO:0007669"/>
    <property type="project" value="TreeGrafter"/>
</dbReference>
<dbReference type="PROSITE" id="PS50237">
    <property type="entry name" value="HECT"/>
    <property type="match status" value="1"/>
</dbReference>
<keyword evidence="6 10" id="KW-0863">Zinc-finger</keyword>
<keyword evidence="11" id="KW-0472">Membrane</keyword>
<keyword evidence="8" id="KW-0862">Zinc</keyword>
<sequence length="714" mass="80143">MDDGTRINIILGCMGGSVFVLFCLIIACARHCRDRADDDLYGYNIDMIDGRDLLLRENLVDTVLEDGKTEWQCVVCMHMNHPDQATCALCGASADASLLNGSMLLSGGSLTTTVLRNNNNNNTTFLTNETAFLHSATGDIPLLRSSSSATNAAADSIELTTSVRQRALRYRRLNQMQLTQKQRGAARRRLWQRVSLPNGAFVWVRTTQPTLQKSDSFLSKLRNNTFLTKNPHANALRGTVAEQLRRKNAATMGFFTEMNDDGELAWRKTDSVAIQMDPARDTTATGAGVMVETGDKTVPQGAADVDFEGLMSMSFREKKKWFLKQVSSIHVPYMESVHKLMVRRDHILEDSVLALGGYLTPKQLREHLNITFIGEPALDAGGVLREWFGLVCKELFSAERGLFCTTHAENMSYWINPSLSRKRAAQGNDGDGDYLKYYTFAGRLFGKAMLEGLVFDANMALPLLKHFLSVPITFSDLEFLDEEVYKSAVWMRENDNVDSLCLTFSVQGDGDDIIELKPNGNDIDVTDENKMEYLALMLRYRMLGSVAEPLTAMLAGLYEIIPKSMLCVFDYQELDFFLSGLPMINVKDWQLNTRVLNFARDSDIPAIEREIQVVFWFWEVVESFTDEERARLLQFATGSARVPVEGFKALTSASGYVHQFCIQFVAPGVPPLGMCPRAHTCFNRIDLPVYETKEDLVTYLTLVIQMEITGFGFE</sequence>
<dbReference type="GO" id="GO:0008270">
    <property type="term" value="F:zinc ion binding"/>
    <property type="evidence" value="ECO:0007669"/>
    <property type="project" value="UniProtKB-KW"/>
</dbReference>
<comment type="pathway">
    <text evidence="2">Protein modification; protein ubiquitination.</text>
</comment>
<dbReference type="InterPro" id="IPR036443">
    <property type="entry name" value="Znf_RanBP2_sf"/>
</dbReference>
<keyword evidence="15" id="KW-1185">Reference proteome</keyword>
<dbReference type="InterPro" id="IPR035983">
    <property type="entry name" value="Hect_E3_ubiquitin_ligase"/>
</dbReference>